<proteinExistence type="predicted"/>
<evidence type="ECO:0000313" key="1">
    <source>
        <dbReference type="EMBL" id="SKC23807.1"/>
    </source>
</evidence>
<gene>
    <name evidence="1" type="ORF">SAMN03080601_03092</name>
</gene>
<protein>
    <submittedName>
        <fullName evidence="1">Uncharacterized protein</fullName>
    </submittedName>
</protein>
<name>A0A1T5HT19_9BACT</name>
<accession>A0A1T5HT19</accession>
<dbReference type="Proteomes" id="UP000191055">
    <property type="component" value="Unassembled WGS sequence"/>
</dbReference>
<reference evidence="1 2" key="1">
    <citation type="submission" date="2017-02" db="EMBL/GenBank/DDBJ databases">
        <authorList>
            <person name="Peterson S.W."/>
        </authorList>
    </citation>
    <scope>NUCLEOTIDE SEQUENCE [LARGE SCALE GENOMIC DNA]</scope>
    <source>
        <strain evidence="1 2">DSM 24412</strain>
    </source>
</reference>
<dbReference type="EMBL" id="FUYV01000021">
    <property type="protein sequence ID" value="SKC23807.1"/>
    <property type="molecule type" value="Genomic_DNA"/>
</dbReference>
<keyword evidence="2" id="KW-1185">Reference proteome</keyword>
<organism evidence="1 2">
    <name type="scientific">Alkalitalea saponilacus</name>
    <dbReference type="NCBI Taxonomy" id="889453"/>
    <lineage>
        <taxon>Bacteria</taxon>
        <taxon>Pseudomonadati</taxon>
        <taxon>Bacteroidota</taxon>
        <taxon>Bacteroidia</taxon>
        <taxon>Marinilabiliales</taxon>
        <taxon>Marinilabiliaceae</taxon>
        <taxon>Alkalitalea</taxon>
    </lineage>
</organism>
<evidence type="ECO:0000313" key="2">
    <source>
        <dbReference type="Proteomes" id="UP000191055"/>
    </source>
</evidence>
<dbReference type="AlphaFoldDB" id="A0A1T5HT19"/>
<sequence>MNFTPSFKKNNPALLKKVNEYDRFDVSDRPFFHLIYSMPC</sequence>